<dbReference type="EMBL" id="SGXG01000001">
    <property type="protein sequence ID" value="RZS95148.1"/>
    <property type="molecule type" value="Genomic_DNA"/>
</dbReference>
<evidence type="ECO:0000313" key="3">
    <source>
        <dbReference type="EMBL" id="RZS95148.1"/>
    </source>
</evidence>
<dbReference type="InterPro" id="IPR013783">
    <property type="entry name" value="Ig-like_fold"/>
</dbReference>
<dbReference type="InterPro" id="IPR051172">
    <property type="entry name" value="Chlamydia_OmcB"/>
</dbReference>
<dbReference type="InterPro" id="IPR035986">
    <property type="entry name" value="PKD_dom_sf"/>
</dbReference>
<dbReference type="SUPFAM" id="SSF49299">
    <property type="entry name" value="PKD domain"/>
    <property type="match status" value="1"/>
</dbReference>
<dbReference type="Pfam" id="PF13573">
    <property type="entry name" value="SprB"/>
    <property type="match status" value="1"/>
</dbReference>
<dbReference type="Gene3D" id="2.60.40.740">
    <property type="match status" value="1"/>
</dbReference>
<feature type="domain" description="PKD" evidence="2">
    <location>
        <begin position="185"/>
        <end position="247"/>
    </location>
</feature>
<dbReference type="InterPro" id="IPR000601">
    <property type="entry name" value="PKD_dom"/>
</dbReference>
<keyword evidence="4" id="KW-1185">Reference proteome</keyword>
<dbReference type="InterPro" id="IPR025667">
    <property type="entry name" value="SprB_repeat"/>
</dbReference>
<dbReference type="InterPro" id="IPR055354">
    <property type="entry name" value="DUF7507"/>
</dbReference>
<dbReference type="NCBIfam" id="TIGR01451">
    <property type="entry name" value="B_ant_repeat"/>
    <property type="match status" value="15"/>
</dbReference>
<dbReference type="Pfam" id="PF13585">
    <property type="entry name" value="CHU_C"/>
    <property type="match status" value="1"/>
</dbReference>
<proteinExistence type="predicted"/>
<evidence type="ECO:0000259" key="2">
    <source>
        <dbReference type="PROSITE" id="PS50093"/>
    </source>
</evidence>
<dbReference type="Gene3D" id="2.60.40.10">
    <property type="entry name" value="Immunoglobulins"/>
    <property type="match status" value="4"/>
</dbReference>
<dbReference type="Gene3D" id="2.60.40.1170">
    <property type="entry name" value="Mu homology domain, subdomain B"/>
    <property type="match status" value="1"/>
</dbReference>
<comment type="caution">
    <text evidence="3">The sequence shown here is derived from an EMBL/GenBank/DDBJ whole genome shotgun (WGS) entry which is preliminary data.</text>
</comment>
<reference evidence="3 4" key="1">
    <citation type="submission" date="2019-02" db="EMBL/GenBank/DDBJ databases">
        <title>Genomic Encyclopedia of Archaeal and Bacterial Type Strains, Phase II (KMG-II): from individual species to whole genera.</title>
        <authorList>
            <person name="Goeker M."/>
        </authorList>
    </citation>
    <scope>NUCLEOTIDE SEQUENCE [LARGE SCALE GENOMIC DNA]</scope>
    <source>
        <strain evidence="3 4">DSM 21411</strain>
    </source>
</reference>
<dbReference type="InterPro" id="IPR044023">
    <property type="entry name" value="Ig_7"/>
</dbReference>
<dbReference type="NCBIfam" id="TIGR04131">
    <property type="entry name" value="Bac_Flav_CTERM"/>
    <property type="match status" value="1"/>
</dbReference>
<dbReference type="CDD" id="cd00146">
    <property type="entry name" value="PKD"/>
    <property type="match status" value="1"/>
</dbReference>
<dbReference type="Pfam" id="PF01345">
    <property type="entry name" value="DUF11"/>
    <property type="match status" value="1"/>
</dbReference>
<protein>
    <submittedName>
        <fullName evidence="3">Putative repeat protein (TIGR01451 family)/gliding motility-associated-like protein</fullName>
    </submittedName>
</protein>
<name>A0A4Q7P6K4_9BACT</name>
<dbReference type="InterPro" id="IPR001434">
    <property type="entry name" value="OmcB-like_DUF11"/>
</dbReference>
<dbReference type="RefSeq" id="WP_130274297.1">
    <property type="nucleotide sequence ID" value="NZ_SGXG01000001.1"/>
</dbReference>
<feature type="signal peptide" evidence="1">
    <location>
        <begin position="1"/>
        <end position="25"/>
    </location>
</feature>
<dbReference type="InterPro" id="IPR026341">
    <property type="entry name" value="T9SS_type_B"/>
</dbReference>
<dbReference type="Pfam" id="PF24346">
    <property type="entry name" value="DUF7507"/>
    <property type="match status" value="14"/>
</dbReference>
<accession>A0A4Q7P6K4</accession>
<dbReference type="PROSITE" id="PS50093">
    <property type="entry name" value="PKD"/>
    <property type="match status" value="1"/>
</dbReference>
<gene>
    <name evidence="3" type="ORF">BC751_0664</name>
</gene>
<organism evidence="3 4">
    <name type="scientific">Cecembia calidifontis</name>
    <dbReference type="NCBI Taxonomy" id="1187080"/>
    <lineage>
        <taxon>Bacteria</taxon>
        <taxon>Pseudomonadati</taxon>
        <taxon>Bacteroidota</taxon>
        <taxon>Cytophagia</taxon>
        <taxon>Cytophagales</taxon>
        <taxon>Cyclobacteriaceae</taxon>
        <taxon>Cecembia</taxon>
    </lineage>
</organism>
<dbReference type="OrthoDB" id="904955at2"/>
<dbReference type="Proteomes" id="UP000292209">
    <property type="component" value="Unassembled WGS sequence"/>
</dbReference>
<dbReference type="Pfam" id="PF19081">
    <property type="entry name" value="Ig_7"/>
    <property type="match status" value="1"/>
</dbReference>
<sequence length="2476" mass="260196">MKTYVKLLSILFFLTGVFSSFLVSAQSDPNSFPSCNQANVTVGSLEFRKSDGSAFLPTDDFPIGTPINGVITAVFSGSTNNASATYIQYDIFINGQFLRTDSDCLFQGSRPPQNVPVRIGDFTWNWGDEIRIENVFMRWATGSLTSTCPGLAGGNAQCFYSQEGFLGRTPLVANFDFETNCNDFEVDFKNLTTGGNTTSYSFNWNFAGLGSSTSANPSFTFPGPGTYNVTLTSSDGLTLPKSITKTVQLFPLLTASFNKTDSDCINDNTGSITLTVEGGKGPYTYLWSTTNGNGLVAGQKDQTGLSSGTYEVKITDDRGCFETLQIVIAQPNTAPAPSNYQDEEICQNSGPLGYNITADAGYSLIFYDSETSTSPLTTVPSVDSNTSGAGTFSVWVSQIKNGECESARVKVSIIVNPLPVLNITNPAPVCEPGTIDLTAAAITSGSSGFSSLAYFSDASATVALTNPSAIAQSGTYYIKATSDKGCFVIQPVVVVVNEAPAAPISAGNITECAAESIQTLDARDAISALPGVDILWYETAEGGSPVTPTWSQIGSKTYYAQAVNSYTGCTSLQRTPVTLTIDDCRVNINKSVNFENINGPVTLNYTITVTNPGNIALTGVVVTDPLTNGSNPLTLGSGDTNNNGNLDTNETWVFQTSFEVTQAMIDAGTSIVNTAFVNTNQTKEAKSSVSTTISQNADISITKTAGQPTYSAAGDVITYSFEVRNTGNVTLTNVSVSDPLPGLGTISPASVTLNPGASQTFTAIYTITLADMNLGKVDNTATATGTPPTGPAVTASDNETITAVQTPSISIVKTADKTANIQVGDLIIYSYVVTNTGNITINGVNVTDEHPGTGSLSNLVTSDAINNVDPGQTVTFTATYTVNQQDIDKGSAITNLATATAVGANGQNVNATDSATITPEAASASIEIEKKGTFVDANGNDRPDAGEQIVYTFTVTNTGNVTLTNIIVEDPLVTVSGGPIASLAPGASDGDTFTAVYTLTQADINATTLKNVATVKAEYDGNVIENTGEDVQTFTTVSRFYVAKTADKTTNVEAGDLITYTYLVKNIGNVTINNINVTDAHPGTGVLSDLTTSDPVNGVDPGQTVTFTATYTVTQQDIDNGTPITNIATATGVCVLGCELIATDEETITPIAASPSVTLVKNGQFIDANGNDRPDAGEQIVYTFTVTNTGNVTLTNIIVEDPLVTVSGGPIASLAPGASDGDTFTAVYTLTQADINATTLKNVATVKAEYDGNVIENTGEDVQTFTTVSRFYVAKTADKTTNVEAGDLITYTYLVKNIGNVTINNINVTDAHPGTGVLSDLTTSDPVNGVDPGQTVTFTATYTVTQQDIDNGTPITNIATATGVCVLGCELIATDEETITPIAASPSVTLVKNGQFIDANGNDRPDAGEQIVYTFTVTNTGNVTLTNIIVEDPLVTVSGGPIASLAPGASDGDTFTAVYTLTQADINATTLKNVATVKAEYDGNVIENTGEDVQTFTTVSRFYVAKTADKTTNVEAGDLITYTYLVKNIGNVTINNINVTDAHPGTGVLSDLTTSDPVNGVDPGQTVTFTATYTVTQQDIDNGTPITNIATATGVCVLGCELIATDEETITPIAASPSVTLVKNGQFVDVNENGRADAGDQITYTFTITNNGNVTLTGVVVEDPLVDVSGDEIAFLAPGATDGSTFTAVYTLTQEDIDEGTFTNTATVTGQYNGDVTATDSDTQDFERKPSLDISKKANVSSVNAAGDVIVYTITLTNTGNVTLVDVNKSDPKVSYNNDINSFAPGESISVDVNYVVTQADIDRGVIENIASGKGQTRDGININVEATEIVTVNQNASLSLNKAANRPTVTAAGQEIVYTLTVTNNGNVTIDNVTVVDEKVSVNQNVGTLAPGGESATVTVTYTVSQADMDAGSIVNVATVSGTDPNGEEAGAEDGVTVTVEQNASLSMSKTANRPTVTAAGQEIVYTLTVTNNGNVTIDNVTVVDEKVSVNHNVGTLAPGESATVTVTYTVSQADMDAGSIVNVATVSGTDPNDTDTKGEDEVTVVVTPNAQVNVEKVANNSTYTEIGDVLTYTITVSNTGTVTLTAITVVDPLTGLNVEIDALSPGEQRVFETSYTITLEDLERGSVLNNVLVTAKDPNGNEVTDEDSVTVGGSSKQIIANDDEYGEFPINFAGVLGNILDNDLLEGQRPDPNDVDFEFTDLDGIIGLNINENGELSLLIPGINEPREYRLRYVLRETLNPTNSDDAFVIFRLLENEVDLSVEKTSNNIEVFEGDEFDYTITVSNNGGTDAENVVITDDLPNGVTYVSTSFVSTNPNVALTTAVQGSRVTWSIPLLPANSVVTITLRVKANPLTGDVPLTITNQVTIVSDGDENNPSDNFDTDVNRVNPFFIPNVITPDGDGKNDTFEVKGLGKFVSNEIVIFNRYGDHVFQRKDYANDWNAPGQVAGTYFYVLVGTDAQGRKHEFKGWIQVIK</sequence>
<dbReference type="InterPro" id="IPR047589">
    <property type="entry name" value="DUF11_rpt"/>
</dbReference>
<evidence type="ECO:0000313" key="4">
    <source>
        <dbReference type="Proteomes" id="UP000292209"/>
    </source>
</evidence>
<keyword evidence="1" id="KW-0732">Signal</keyword>
<feature type="chain" id="PRO_5020579571" evidence="1">
    <location>
        <begin position="26"/>
        <end position="2476"/>
    </location>
</feature>
<dbReference type="PANTHER" id="PTHR34819">
    <property type="entry name" value="LARGE CYSTEINE-RICH PERIPLASMIC PROTEIN OMCB"/>
    <property type="match status" value="1"/>
</dbReference>
<evidence type="ECO:0000256" key="1">
    <source>
        <dbReference type="SAM" id="SignalP"/>
    </source>
</evidence>
<dbReference type="PANTHER" id="PTHR34819:SF3">
    <property type="entry name" value="CELL SURFACE PROTEIN"/>
    <property type="match status" value="1"/>
</dbReference>